<dbReference type="PROSITE" id="PS50994">
    <property type="entry name" value="INTEGRASE"/>
    <property type="match status" value="1"/>
</dbReference>
<protein>
    <submittedName>
        <fullName evidence="3">IS30 family transposase</fullName>
    </submittedName>
</protein>
<gene>
    <name evidence="3" type="ORF">ACFOMD_15545</name>
</gene>
<reference evidence="4" key="1">
    <citation type="journal article" date="2019" name="Int. J. Syst. Evol. Microbiol.">
        <title>The Global Catalogue of Microorganisms (GCM) 10K type strain sequencing project: providing services to taxonomists for standard genome sequencing and annotation.</title>
        <authorList>
            <consortium name="The Broad Institute Genomics Platform"/>
            <consortium name="The Broad Institute Genome Sequencing Center for Infectious Disease"/>
            <person name="Wu L."/>
            <person name="Ma J."/>
        </authorList>
    </citation>
    <scope>NUCLEOTIDE SEQUENCE [LARGE SCALE GENOMIC DNA]</scope>
    <source>
        <strain evidence="4">KCTC 42644</strain>
    </source>
</reference>
<dbReference type="RefSeq" id="WP_380862999.1">
    <property type="nucleotide sequence ID" value="NZ_JBHRXV010000011.1"/>
</dbReference>
<dbReference type="Proteomes" id="UP001595615">
    <property type="component" value="Unassembled WGS sequence"/>
</dbReference>
<dbReference type="EMBL" id="JBHRXV010000011">
    <property type="protein sequence ID" value="MFC3713985.1"/>
    <property type="molecule type" value="Genomic_DNA"/>
</dbReference>
<name>A0ABV7XCT9_9SPHN</name>
<dbReference type="InterPro" id="IPR009057">
    <property type="entry name" value="Homeodomain-like_sf"/>
</dbReference>
<evidence type="ECO:0000313" key="3">
    <source>
        <dbReference type="EMBL" id="MFC3713985.1"/>
    </source>
</evidence>
<keyword evidence="1" id="KW-0233">DNA recombination</keyword>
<proteinExistence type="predicted"/>
<dbReference type="SUPFAM" id="SSF53098">
    <property type="entry name" value="Ribonuclease H-like"/>
    <property type="match status" value="1"/>
</dbReference>
<dbReference type="InterPro" id="IPR036397">
    <property type="entry name" value="RNaseH_sf"/>
</dbReference>
<dbReference type="NCBIfam" id="NF033563">
    <property type="entry name" value="transpos_IS30"/>
    <property type="match status" value="1"/>
</dbReference>
<dbReference type="Gene3D" id="3.30.420.10">
    <property type="entry name" value="Ribonuclease H-like superfamily/Ribonuclease H"/>
    <property type="match status" value="1"/>
</dbReference>
<dbReference type="InterPro" id="IPR001584">
    <property type="entry name" value="Integrase_cat-core"/>
</dbReference>
<dbReference type="InterPro" id="IPR053392">
    <property type="entry name" value="Transposase_IS30-like"/>
</dbReference>
<dbReference type="InterPro" id="IPR025246">
    <property type="entry name" value="IS30-like_HTH"/>
</dbReference>
<dbReference type="Pfam" id="PF13936">
    <property type="entry name" value="HTH_38"/>
    <property type="match status" value="1"/>
</dbReference>
<accession>A0ABV7XCT9</accession>
<evidence type="ECO:0000256" key="1">
    <source>
        <dbReference type="ARBA" id="ARBA00023172"/>
    </source>
</evidence>
<sequence>MVIYRHFSLEERWRLAELHRSGASLRQIAAALDRSPSSISRELKRNSGSQVGYQPRYADDCAWARRWSGSRLERDAALRTTVLDHLARGWSPEQVAGRLALEAGHPIISYESIYRFVEAQTKRTDDYGWRRYLPLAKFKRGRRKRKGRAPVIKNRTPITERPPSVADRAESGHWEGDTLLFKTYGQTLLAAQERSSRLLLLARQPSKASAPVAKQLIAWLKPIPASLRQTITFDNGTEFAQHQRLTKRLNTQTFFCNTHSPWQKGGIENAIGRLRRYLPRKTNLNDLSTKNIQACANAYNLTPRKCLGYQTPAEVFAKHLLHFECESTS</sequence>
<dbReference type="InterPro" id="IPR051917">
    <property type="entry name" value="Transposase-Integrase"/>
</dbReference>
<dbReference type="SUPFAM" id="SSF46689">
    <property type="entry name" value="Homeodomain-like"/>
    <property type="match status" value="1"/>
</dbReference>
<evidence type="ECO:0000259" key="2">
    <source>
        <dbReference type="PROSITE" id="PS50994"/>
    </source>
</evidence>
<feature type="domain" description="Integrase catalytic" evidence="2">
    <location>
        <begin position="158"/>
        <end position="320"/>
    </location>
</feature>
<comment type="caution">
    <text evidence="3">The sequence shown here is derived from an EMBL/GenBank/DDBJ whole genome shotgun (WGS) entry which is preliminary data.</text>
</comment>
<evidence type="ECO:0000313" key="4">
    <source>
        <dbReference type="Proteomes" id="UP001595615"/>
    </source>
</evidence>
<dbReference type="PANTHER" id="PTHR10948:SF23">
    <property type="entry name" value="TRANSPOSASE INSI FOR INSERTION SEQUENCE ELEMENT IS30A-RELATED"/>
    <property type="match status" value="1"/>
</dbReference>
<dbReference type="InterPro" id="IPR012337">
    <property type="entry name" value="RNaseH-like_sf"/>
</dbReference>
<dbReference type="PANTHER" id="PTHR10948">
    <property type="entry name" value="TRANSPOSASE"/>
    <property type="match status" value="1"/>
</dbReference>
<keyword evidence="4" id="KW-1185">Reference proteome</keyword>
<organism evidence="3 4">
    <name type="scientific">Sphingoaurantiacus capsulatus</name>
    <dbReference type="NCBI Taxonomy" id="1771310"/>
    <lineage>
        <taxon>Bacteria</taxon>
        <taxon>Pseudomonadati</taxon>
        <taxon>Pseudomonadota</taxon>
        <taxon>Alphaproteobacteria</taxon>
        <taxon>Sphingomonadales</taxon>
        <taxon>Sphingosinicellaceae</taxon>
        <taxon>Sphingoaurantiacus</taxon>
    </lineage>
</organism>